<comment type="caution">
    <text evidence="9">The sequence shown here is derived from an EMBL/GenBank/DDBJ whole genome shotgun (WGS) entry which is preliminary data.</text>
</comment>
<dbReference type="Proteomes" id="UP000569018">
    <property type="component" value="Unassembled WGS sequence"/>
</dbReference>
<keyword evidence="8" id="KW-0963">Cytoplasm</keyword>
<dbReference type="InterPro" id="IPR049704">
    <property type="entry name" value="Aminotrans_3_PPA_site"/>
</dbReference>
<dbReference type="GO" id="GO:0042286">
    <property type="term" value="F:glutamate-1-semialdehyde 2,1-aminomutase activity"/>
    <property type="evidence" value="ECO:0007669"/>
    <property type="project" value="UniProtKB-UniRule"/>
</dbReference>
<dbReference type="GO" id="GO:0005737">
    <property type="term" value="C:cytoplasm"/>
    <property type="evidence" value="ECO:0007669"/>
    <property type="project" value="UniProtKB-SubCell"/>
</dbReference>
<dbReference type="EMBL" id="BLSD01000004">
    <property type="protein sequence ID" value="GFP38450.1"/>
    <property type="molecule type" value="Genomic_DNA"/>
</dbReference>
<evidence type="ECO:0000256" key="5">
    <source>
        <dbReference type="ARBA" id="ARBA00022898"/>
    </source>
</evidence>
<dbReference type="Proteomes" id="UP000561271">
    <property type="component" value="Unassembled WGS sequence"/>
</dbReference>
<dbReference type="EMBL" id="BLSA01000011">
    <property type="protein sequence ID" value="GFP31857.1"/>
    <property type="molecule type" value="Genomic_DNA"/>
</dbReference>
<dbReference type="Gene3D" id="3.40.640.10">
    <property type="entry name" value="Type I PLP-dependent aspartate aminotransferase-like (Major domain)"/>
    <property type="match status" value="1"/>
</dbReference>
<keyword evidence="16" id="KW-1185">Reference proteome</keyword>
<feature type="modified residue" description="N6-(pyridoxal phosphate)lysine" evidence="8">
    <location>
        <position position="271"/>
    </location>
</feature>
<dbReference type="RefSeq" id="WP_320411500.1">
    <property type="nucleotide sequence ID" value="NZ_BLRZ01000002.1"/>
</dbReference>
<dbReference type="Gene3D" id="3.90.1150.10">
    <property type="entry name" value="Aspartate Aminotransferase, domain 1"/>
    <property type="match status" value="1"/>
</dbReference>
<dbReference type="FunFam" id="3.40.640.10:FF:000021">
    <property type="entry name" value="Glutamate-1-semialdehyde 2,1-aminomutase"/>
    <property type="match status" value="1"/>
</dbReference>
<comment type="catalytic activity">
    <reaction evidence="1 8">
        <text>(S)-4-amino-5-oxopentanoate = 5-aminolevulinate</text>
        <dbReference type="Rhea" id="RHEA:14265"/>
        <dbReference type="ChEBI" id="CHEBI:57501"/>
        <dbReference type="ChEBI" id="CHEBI:356416"/>
        <dbReference type="EC" id="5.4.3.8"/>
    </reaction>
</comment>
<dbReference type="EMBL" id="BLRZ01000002">
    <property type="protein sequence ID" value="GFP29151.1"/>
    <property type="molecule type" value="Genomic_DNA"/>
</dbReference>
<accession>A0A6V8PE94</accession>
<evidence type="ECO:0000256" key="6">
    <source>
        <dbReference type="ARBA" id="ARBA00023235"/>
    </source>
</evidence>
<evidence type="ECO:0000313" key="16">
    <source>
        <dbReference type="Proteomes" id="UP000588083"/>
    </source>
</evidence>
<gene>
    <name evidence="8" type="primary">hemL</name>
    <name evidence="9" type="ORF">HKBW3S34_00070</name>
    <name evidence="10" type="ORF">HKBW3S42_00163</name>
    <name evidence="11" type="ORF">HKBW3S44_01327</name>
    <name evidence="12" type="ORF">HKBW3S47_00151</name>
</gene>
<dbReference type="InterPro" id="IPR015422">
    <property type="entry name" value="PyrdxlP-dep_Trfase_small"/>
</dbReference>
<dbReference type="GO" id="GO:0030170">
    <property type="term" value="F:pyridoxal phosphate binding"/>
    <property type="evidence" value="ECO:0007669"/>
    <property type="project" value="InterPro"/>
</dbReference>
<dbReference type="PANTHER" id="PTHR43713">
    <property type="entry name" value="GLUTAMATE-1-SEMIALDEHYDE 2,1-AMINOMUTASE"/>
    <property type="match status" value="1"/>
</dbReference>
<keyword evidence="6 8" id="KW-0413">Isomerase</keyword>
<evidence type="ECO:0000256" key="3">
    <source>
        <dbReference type="ARBA" id="ARBA00004819"/>
    </source>
</evidence>
<protein>
    <recommendedName>
        <fullName evidence="8">Glutamate-1-semialdehyde 2,1-aminomutase</fullName>
        <shortName evidence="8">GSA</shortName>
        <ecNumber evidence="8">5.4.3.8</ecNumber>
    </recommendedName>
    <alternativeName>
        <fullName evidence="8">Glutamate-1-semialdehyde aminotransferase</fullName>
        <shortName evidence="8">GSA-AT</shortName>
    </alternativeName>
</protein>
<evidence type="ECO:0000256" key="8">
    <source>
        <dbReference type="HAMAP-Rule" id="MF_00375"/>
    </source>
</evidence>
<dbReference type="InterPro" id="IPR015421">
    <property type="entry name" value="PyrdxlP-dep_Trfase_major"/>
</dbReference>
<evidence type="ECO:0000313" key="14">
    <source>
        <dbReference type="Proteomes" id="UP000568877"/>
    </source>
</evidence>
<proteinExistence type="inferred from homology"/>
<evidence type="ECO:0000313" key="11">
    <source>
        <dbReference type="EMBL" id="GFP37650.1"/>
    </source>
</evidence>
<dbReference type="SUPFAM" id="SSF53383">
    <property type="entry name" value="PLP-dependent transferases"/>
    <property type="match status" value="1"/>
</dbReference>
<dbReference type="PROSITE" id="PS00600">
    <property type="entry name" value="AA_TRANSFER_CLASS_3"/>
    <property type="match status" value="1"/>
</dbReference>
<organism evidence="9 16">
    <name type="scientific">Candidatus Hakubella thermalkaliphila</name>
    <dbReference type="NCBI Taxonomy" id="2754717"/>
    <lineage>
        <taxon>Bacteria</taxon>
        <taxon>Bacillati</taxon>
        <taxon>Actinomycetota</taxon>
        <taxon>Actinomycetota incertae sedis</taxon>
        <taxon>Candidatus Hakubellales</taxon>
        <taxon>Candidatus Hakubellaceae</taxon>
        <taxon>Candidatus Hakubella</taxon>
    </lineage>
</organism>
<evidence type="ECO:0000313" key="10">
    <source>
        <dbReference type="EMBL" id="GFP31857.1"/>
    </source>
</evidence>
<dbReference type="InterPro" id="IPR015424">
    <property type="entry name" value="PyrdxlP-dep_Trfase"/>
</dbReference>
<evidence type="ECO:0000256" key="4">
    <source>
        <dbReference type="ARBA" id="ARBA00008981"/>
    </source>
</evidence>
<dbReference type="GO" id="GO:0006782">
    <property type="term" value="P:protoporphyrinogen IX biosynthetic process"/>
    <property type="evidence" value="ECO:0007669"/>
    <property type="project" value="UniProtKB-UniRule"/>
</dbReference>
<evidence type="ECO:0000313" key="13">
    <source>
        <dbReference type="Proteomes" id="UP000561271"/>
    </source>
</evidence>
<comment type="subunit">
    <text evidence="8">Homodimer.</text>
</comment>
<evidence type="ECO:0000256" key="2">
    <source>
        <dbReference type="ARBA" id="ARBA00001933"/>
    </source>
</evidence>
<comment type="similarity">
    <text evidence="4 8">Belongs to the class-III pyridoxal-phosphate-dependent aminotransferase family. HemL subfamily.</text>
</comment>
<dbReference type="HAMAP" id="MF_00375">
    <property type="entry name" value="HemL_aminotrans_3"/>
    <property type="match status" value="1"/>
</dbReference>
<dbReference type="EMBL" id="BLSC01000126">
    <property type="protein sequence ID" value="GFP37650.1"/>
    <property type="molecule type" value="Genomic_DNA"/>
</dbReference>
<keyword evidence="7 8" id="KW-0627">Porphyrin biosynthesis</keyword>
<name>A0A6V8PE94_9ACTN</name>
<dbReference type="Proteomes" id="UP000588083">
    <property type="component" value="Unassembled WGS sequence"/>
</dbReference>
<dbReference type="CDD" id="cd00610">
    <property type="entry name" value="OAT_like"/>
    <property type="match status" value="1"/>
</dbReference>
<reference evidence="13 14" key="1">
    <citation type="journal article" date="2020" name="Front. Microbiol.">
        <title>Single-cell genomics of novel Actinobacteria with the Wood-Ljungdahl pathway discovered in a serpentinizing system.</title>
        <authorList>
            <person name="Merino N."/>
            <person name="Kawai M."/>
            <person name="Boyd E.S."/>
            <person name="Colman D.R."/>
            <person name="McGlynn S.E."/>
            <person name="Nealson K.H."/>
            <person name="Kurokawa K."/>
            <person name="Hongoh Y."/>
        </authorList>
    </citation>
    <scope>NUCLEOTIDE SEQUENCE [LARGE SCALE GENOMIC DNA]</scope>
    <source>
        <strain evidence="9 16">S34</strain>
        <strain evidence="10 14">S42</strain>
        <strain evidence="11 13">S44</strain>
        <strain evidence="12 15">S47</strain>
    </source>
</reference>
<dbReference type="InterPro" id="IPR004639">
    <property type="entry name" value="4pyrrol_synth_GluAld_NH2Trfase"/>
</dbReference>
<dbReference type="InterPro" id="IPR005814">
    <property type="entry name" value="Aminotrans_3"/>
</dbReference>
<dbReference type="AlphaFoldDB" id="A0A6V8PE94"/>
<keyword evidence="5 8" id="KW-0663">Pyridoxal phosphate</keyword>
<dbReference type="Pfam" id="PF00202">
    <property type="entry name" value="Aminotran_3"/>
    <property type="match status" value="1"/>
</dbReference>
<evidence type="ECO:0000256" key="7">
    <source>
        <dbReference type="ARBA" id="ARBA00023244"/>
    </source>
</evidence>
<evidence type="ECO:0000313" key="9">
    <source>
        <dbReference type="EMBL" id="GFP29151.1"/>
    </source>
</evidence>
<sequence>MMNGMRFQNSKQLYQKACQHIPGGVNSPVRAFKSVGMKPLFISRGQGSRIYDVDGNQYIDYVCSWGPLILGHAHPQVVQALKKVVENGTSFGAPTELEVRLAEKIRAAYPSVELVRMVNSGTEATMSAIRLARGYTRRPKVVKFEGCYHGHVDSLLVRAGSGVTTLGLPDSPGVTEGASSDTIVLPYNDIELVVETIEREHDQIACVIVEPVAGNMGVVLPREGFLETLREMTHLYDIVLIFDEVMTGFRVAYGGAQQLYGVKADLTCLGKIIGGGLPVGAFGGKKEIMEQVAPLGPVYQAGTLSGNPVAMTAGLVTLEILEDPAVYQELEQKTRLLCRGLREGAAEAGIAVFQTQAGSMGCLFFTEEEVYDYSTAKTSDTKRYAQFFQGMLSRGIYLAPSQFEACFISLAHSEEDILRTTEAGREVFKELE</sequence>
<dbReference type="Proteomes" id="UP000568877">
    <property type="component" value="Unassembled WGS sequence"/>
</dbReference>
<dbReference type="NCBIfam" id="NF000818">
    <property type="entry name" value="PRK00062.1"/>
    <property type="match status" value="1"/>
</dbReference>
<dbReference type="NCBIfam" id="TIGR00713">
    <property type="entry name" value="hemL"/>
    <property type="match status" value="1"/>
</dbReference>
<dbReference type="UniPathway" id="UPA00251">
    <property type="reaction ID" value="UER00317"/>
</dbReference>
<evidence type="ECO:0000313" key="12">
    <source>
        <dbReference type="EMBL" id="GFP38450.1"/>
    </source>
</evidence>
<comment type="pathway">
    <text evidence="3">Porphyrin-containing compound metabolism; protoporphyrin-IX biosynthesis; 5-aminolevulinate from L-glutamyl-tRNA(Glu): step 2/2.</text>
</comment>
<evidence type="ECO:0000256" key="1">
    <source>
        <dbReference type="ARBA" id="ARBA00001579"/>
    </source>
</evidence>
<dbReference type="GO" id="GO:0008483">
    <property type="term" value="F:transaminase activity"/>
    <property type="evidence" value="ECO:0007669"/>
    <property type="project" value="InterPro"/>
</dbReference>
<dbReference type="PANTHER" id="PTHR43713:SF3">
    <property type="entry name" value="GLUTAMATE-1-SEMIALDEHYDE 2,1-AMINOMUTASE 1, CHLOROPLASTIC-RELATED"/>
    <property type="match status" value="1"/>
</dbReference>
<comment type="cofactor">
    <cofactor evidence="2 8">
        <name>pyridoxal 5'-phosphate</name>
        <dbReference type="ChEBI" id="CHEBI:597326"/>
    </cofactor>
</comment>
<dbReference type="EC" id="5.4.3.8" evidence="8"/>
<comment type="subcellular location">
    <subcellularLocation>
        <location evidence="8">Cytoplasm</location>
    </subcellularLocation>
</comment>
<evidence type="ECO:0000313" key="15">
    <source>
        <dbReference type="Proteomes" id="UP000569018"/>
    </source>
</evidence>